<dbReference type="AlphaFoldDB" id="A0A1C4YK13"/>
<protein>
    <submittedName>
        <fullName evidence="3">CBS domain</fullName>
    </submittedName>
</protein>
<name>A0A1C4YK13_9ACTN</name>
<gene>
    <name evidence="3" type="ORF">GA0070215_111140</name>
</gene>
<dbReference type="SUPFAM" id="SSF54631">
    <property type="entry name" value="CBS-domain pair"/>
    <property type="match status" value="1"/>
</dbReference>
<dbReference type="EMBL" id="FMCV01000011">
    <property type="protein sequence ID" value="SCF21069.1"/>
    <property type="molecule type" value="Genomic_DNA"/>
</dbReference>
<sequence>MDRAGSGVSVDREAFLAEAKDRAGTNPIEVSVRDLLNYWGAKRRGYWIVEQIRNSLEAHGLQTTPPFVDVWIGSSVKIVPLQPQDVLVPIPEVDTVKKDQGAPAEIFLRVGSLRSANSGVVSVSPQDEVSKAQSLMLRYGYSQLAILSGERDLRGAVSWESISHARIRGVTTALADVTVTAEVVREDDDLLAQIPRIIDAGFVFVQAKDKRIRGIVTTADLSEEFSRTANPFFIIGEIERRLRAIIDDVFSPNELAEIADPEDVDRTVGEAADLTFGEYQRLLENPGRWSRLNWHLDRKVFIDALDEVREIRNDIMHFSPDPLDEESVAKLRRFAQWLRKLMA</sequence>
<dbReference type="Pfam" id="PF00571">
    <property type="entry name" value="CBS"/>
    <property type="match status" value="1"/>
</dbReference>
<dbReference type="PROSITE" id="PS51371">
    <property type="entry name" value="CBS"/>
    <property type="match status" value="1"/>
</dbReference>
<keyword evidence="4" id="KW-1185">Reference proteome</keyword>
<evidence type="ECO:0000313" key="4">
    <source>
        <dbReference type="Proteomes" id="UP000198551"/>
    </source>
</evidence>
<feature type="domain" description="CBS" evidence="2">
    <location>
        <begin position="116"/>
        <end position="172"/>
    </location>
</feature>
<keyword evidence="1" id="KW-0129">CBS domain</keyword>
<dbReference type="InterPro" id="IPR000644">
    <property type="entry name" value="CBS_dom"/>
</dbReference>
<evidence type="ECO:0000256" key="1">
    <source>
        <dbReference type="PROSITE-ProRule" id="PRU00703"/>
    </source>
</evidence>
<dbReference type="InterPro" id="IPR046342">
    <property type="entry name" value="CBS_dom_sf"/>
</dbReference>
<evidence type="ECO:0000313" key="3">
    <source>
        <dbReference type="EMBL" id="SCF21069.1"/>
    </source>
</evidence>
<dbReference type="Proteomes" id="UP000198551">
    <property type="component" value="Unassembled WGS sequence"/>
</dbReference>
<evidence type="ECO:0000259" key="2">
    <source>
        <dbReference type="PROSITE" id="PS51371"/>
    </source>
</evidence>
<accession>A0A1C4YK13</accession>
<dbReference type="Gene3D" id="3.10.580.10">
    <property type="entry name" value="CBS-domain"/>
    <property type="match status" value="1"/>
</dbReference>
<organism evidence="3 4">
    <name type="scientific">Micromonospora marina</name>
    <dbReference type="NCBI Taxonomy" id="307120"/>
    <lineage>
        <taxon>Bacteria</taxon>
        <taxon>Bacillati</taxon>
        <taxon>Actinomycetota</taxon>
        <taxon>Actinomycetes</taxon>
        <taxon>Micromonosporales</taxon>
        <taxon>Micromonosporaceae</taxon>
        <taxon>Micromonospora</taxon>
    </lineage>
</organism>
<reference evidence="4" key="1">
    <citation type="submission" date="2016-06" db="EMBL/GenBank/DDBJ databases">
        <authorList>
            <person name="Varghese N."/>
        </authorList>
    </citation>
    <scope>NUCLEOTIDE SEQUENCE [LARGE SCALE GENOMIC DNA]</scope>
    <source>
        <strain evidence="4">DSM 45555</strain>
    </source>
</reference>
<proteinExistence type="predicted"/>